<reference evidence="1" key="1">
    <citation type="submission" date="2016-03" db="EMBL/GenBank/DDBJ databases">
        <title>Mechanisms controlling the formation of the plant cell surface in tip-growing cells are functionally conserved among land plants.</title>
        <authorList>
            <person name="Honkanen S."/>
            <person name="Jones V.A."/>
            <person name="Morieri G."/>
            <person name="Champion C."/>
            <person name="Hetherington A.J."/>
            <person name="Kelly S."/>
            <person name="Saint-Marcoux D."/>
            <person name="Proust H."/>
            <person name="Prescott H."/>
            <person name="Dolan L."/>
        </authorList>
    </citation>
    <scope>NUCLEOTIDE SEQUENCE [LARGE SCALE GENOMIC DNA]</scope>
    <source>
        <tissue evidence="1">Whole gametophyte</tissue>
    </source>
</reference>
<dbReference type="Proteomes" id="UP000077202">
    <property type="component" value="Unassembled WGS sequence"/>
</dbReference>
<gene>
    <name evidence="1" type="ORF">AXG93_673s1680</name>
</gene>
<name>A0A176WID7_MARPO</name>
<dbReference type="AlphaFoldDB" id="A0A176WID7"/>
<evidence type="ECO:0000313" key="1">
    <source>
        <dbReference type="EMBL" id="OAE32990.1"/>
    </source>
</evidence>
<evidence type="ECO:0000313" key="2">
    <source>
        <dbReference type="Proteomes" id="UP000077202"/>
    </source>
</evidence>
<comment type="caution">
    <text evidence="1">The sequence shown here is derived from an EMBL/GenBank/DDBJ whole genome shotgun (WGS) entry which is preliminary data.</text>
</comment>
<keyword evidence="2" id="KW-1185">Reference proteome</keyword>
<protein>
    <submittedName>
        <fullName evidence="1">Uncharacterized protein</fullName>
    </submittedName>
</protein>
<proteinExistence type="predicted"/>
<accession>A0A176WID7</accession>
<sequence>MTTLSVVRSSRSSGAVLQWQLNRLTPAPIWLHRRPLPQTQFQVQRFKPMIAVLEENDDDNYLITRVHPPSDPGVAGKQVYNLSSHAAVKMPNNCHRDVFVNSTLELLRLTFSTNCSRQRQYYLVENSFTCEDFRCRVVLAPPIRFVPPKNPVLYAV</sequence>
<dbReference type="EMBL" id="LVLJ01000698">
    <property type="protein sequence ID" value="OAE32990.1"/>
    <property type="molecule type" value="Genomic_DNA"/>
</dbReference>
<organism evidence="1 2">
    <name type="scientific">Marchantia polymorpha subsp. ruderalis</name>
    <dbReference type="NCBI Taxonomy" id="1480154"/>
    <lineage>
        <taxon>Eukaryota</taxon>
        <taxon>Viridiplantae</taxon>
        <taxon>Streptophyta</taxon>
        <taxon>Embryophyta</taxon>
        <taxon>Marchantiophyta</taxon>
        <taxon>Marchantiopsida</taxon>
        <taxon>Marchantiidae</taxon>
        <taxon>Marchantiales</taxon>
        <taxon>Marchantiaceae</taxon>
        <taxon>Marchantia</taxon>
    </lineage>
</organism>